<keyword evidence="3" id="KW-1185">Reference proteome</keyword>
<feature type="compositionally biased region" description="Basic and acidic residues" evidence="1">
    <location>
        <begin position="80"/>
        <end position="90"/>
    </location>
</feature>
<organism evidence="2 3">
    <name type="scientific">Cryptosporangium aurantiacum</name>
    <dbReference type="NCBI Taxonomy" id="134849"/>
    <lineage>
        <taxon>Bacteria</taxon>
        <taxon>Bacillati</taxon>
        <taxon>Actinomycetota</taxon>
        <taxon>Actinomycetes</taxon>
        <taxon>Cryptosporangiales</taxon>
        <taxon>Cryptosporangiaceae</taxon>
        <taxon>Cryptosporangium</taxon>
    </lineage>
</organism>
<proteinExistence type="predicted"/>
<name>A0A1M7RKC1_9ACTN</name>
<evidence type="ECO:0000313" key="3">
    <source>
        <dbReference type="Proteomes" id="UP000184440"/>
    </source>
</evidence>
<gene>
    <name evidence="2" type="ORF">SAMN05443668_116132</name>
</gene>
<dbReference type="OrthoDB" id="7478453at2"/>
<sequence>MNAGSRWVSTTGPTEVLIVRPPSGQVELRCGGELMAPSGSVAREGVAHGGEPLLLGKRYTDAASGLQLLCTKPGPGPVEVDGRPVERLDAKPLPASD</sequence>
<dbReference type="STRING" id="134849.SAMN05443668_116132"/>
<evidence type="ECO:0000313" key="2">
    <source>
        <dbReference type="EMBL" id="SHN46596.1"/>
    </source>
</evidence>
<feature type="region of interest" description="Disordered" evidence="1">
    <location>
        <begin position="74"/>
        <end position="97"/>
    </location>
</feature>
<dbReference type="AlphaFoldDB" id="A0A1M7RKC1"/>
<dbReference type="RefSeq" id="WP_073263711.1">
    <property type="nucleotide sequence ID" value="NZ_FRCS01000016.1"/>
</dbReference>
<reference evidence="2 3" key="1">
    <citation type="submission" date="2016-11" db="EMBL/GenBank/DDBJ databases">
        <authorList>
            <person name="Jaros S."/>
            <person name="Januszkiewicz K."/>
            <person name="Wedrychowicz H."/>
        </authorList>
    </citation>
    <scope>NUCLEOTIDE SEQUENCE [LARGE SCALE GENOMIC DNA]</scope>
    <source>
        <strain evidence="2 3">DSM 46144</strain>
    </source>
</reference>
<accession>A0A1M7RKC1</accession>
<protein>
    <submittedName>
        <fullName evidence="2">Uncharacterized protein</fullName>
    </submittedName>
</protein>
<dbReference type="Proteomes" id="UP000184440">
    <property type="component" value="Unassembled WGS sequence"/>
</dbReference>
<evidence type="ECO:0000256" key="1">
    <source>
        <dbReference type="SAM" id="MobiDB-lite"/>
    </source>
</evidence>
<dbReference type="EMBL" id="FRCS01000016">
    <property type="protein sequence ID" value="SHN46596.1"/>
    <property type="molecule type" value="Genomic_DNA"/>
</dbReference>